<dbReference type="Gene3D" id="1.50.10.10">
    <property type="match status" value="1"/>
</dbReference>
<feature type="region of interest" description="Disordered" evidence="5">
    <location>
        <begin position="660"/>
        <end position="698"/>
    </location>
</feature>
<dbReference type="EMBL" id="CAWUHC010000083">
    <property type="protein sequence ID" value="CAK7229906.1"/>
    <property type="molecule type" value="Genomic_DNA"/>
</dbReference>
<dbReference type="InterPro" id="IPR001661">
    <property type="entry name" value="Glyco_hydro_37"/>
</dbReference>
<evidence type="ECO:0000313" key="6">
    <source>
        <dbReference type="EMBL" id="CAK7229906.1"/>
    </source>
</evidence>
<evidence type="ECO:0000256" key="2">
    <source>
        <dbReference type="ARBA" id="ARBA00022801"/>
    </source>
</evidence>
<gene>
    <name evidence="6" type="ORF">SBRCBS47491_007408</name>
</gene>
<keyword evidence="7" id="KW-1185">Reference proteome</keyword>
<dbReference type="PRINTS" id="PR00744">
    <property type="entry name" value="GLHYDRLASE37"/>
</dbReference>
<protein>
    <recommendedName>
        <fullName evidence="4">Trehalase</fullName>
        <ecNumber evidence="4">3.2.1.28</ecNumber>
    </recommendedName>
    <alternativeName>
        <fullName evidence="4">Alpha-trehalose glucohydrolase</fullName>
    </alternativeName>
</protein>
<keyword evidence="3 4" id="KW-0326">Glycosidase</keyword>
<keyword evidence="2 4" id="KW-0378">Hydrolase</keyword>
<comment type="catalytic activity">
    <reaction evidence="4">
        <text>alpha,alpha-trehalose + H2O = alpha-D-glucose + beta-D-glucose</text>
        <dbReference type="Rhea" id="RHEA:32675"/>
        <dbReference type="ChEBI" id="CHEBI:15377"/>
        <dbReference type="ChEBI" id="CHEBI:15903"/>
        <dbReference type="ChEBI" id="CHEBI:16551"/>
        <dbReference type="ChEBI" id="CHEBI:17925"/>
        <dbReference type="EC" id="3.2.1.28"/>
    </reaction>
</comment>
<name>A0ABP0CES0_9PEZI</name>
<dbReference type="InterPro" id="IPR018232">
    <property type="entry name" value="Glyco_hydro_37_CS"/>
</dbReference>
<proteinExistence type="inferred from homology"/>
<comment type="similarity">
    <text evidence="1 4">Belongs to the glycosyl hydrolase 37 family.</text>
</comment>
<sequence length="713" mass="78576">MTAAGLISRGAVSSFAKTAAAIAASALLVAQPVSALFNNGSIIAPCDSPLYCYGEILKGVELAAPFSDSKTFVDMPTVRPLDEVMAAFNNLSRPLSNNTELNDFLSTYFAAAGGELDSVPVDQLTTNATFLSKINDTVIHQFVQKVIGIWPDLTRQYTGKTGNTSCTGCQSSFVPINRTFVVAGGRFREPYYWDSYWIVEGLLRTGGAFTNISLNTIENFLDLVDLYGFVPNGARIYYLNRSQPPLLSQMIRIYIEHTNDTSVLQRAVPLLIKEHDFWTNNRSVSVRAPNNKTYTLNRYSVLNNQPRPESYLEDYISASNKSYYSTNGSVYPETAPLNASQQAALYAQLASGAESGWDYSTRWLARPNDSATDDYFPLRSLNINNLLPVDLNSILYWNEVTIGSFLNTTGNATGAAKWASAAAKRSEAMSALMWNETLFSYFDYNISSKAQNIYVPRDNTTSAADEDTAPPGYQVLFDVAQLYPFWTGAAPDWLKNDPLAVKLAFARVKTYLDTTKGGIPATNLETGQQWDQPNVWPPLQHVLMKGLLNTPPTFGVNDTNYQELQELALRLGQRYLDSTFCTWYATGGSTSVTPQLFGFDASDNGTMFEKYTYNSTNGAGGGGEYTVVEGFGWSNGVLLWTVDTFGNNLTRPNCGNITAANVTPGKRRRGVSVPVKPRQVGQQQQQPAHRSRPPSAVQLDPYDATWIKMFGHN</sequence>
<dbReference type="SUPFAM" id="SSF48208">
    <property type="entry name" value="Six-hairpin glycosidases"/>
    <property type="match status" value="1"/>
</dbReference>
<dbReference type="PROSITE" id="PS00928">
    <property type="entry name" value="TREHALASE_2"/>
    <property type="match status" value="1"/>
</dbReference>
<evidence type="ECO:0000256" key="5">
    <source>
        <dbReference type="SAM" id="MobiDB-lite"/>
    </source>
</evidence>
<feature type="compositionally biased region" description="Low complexity" evidence="5">
    <location>
        <begin position="673"/>
        <end position="687"/>
    </location>
</feature>
<dbReference type="EC" id="3.2.1.28" evidence="4"/>
<evidence type="ECO:0000256" key="4">
    <source>
        <dbReference type="RuleBase" id="RU361180"/>
    </source>
</evidence>
<reference evidence="6 7" key="1">
    <citation type="submission" date="2024-01" db="EMBL/GenBank/DDBJ databases">
        <authorList>
            <person name="Allen C."/>
            <person name="Tagirdzhanova G."/>
        </authorList>
    </citation>
    <scope>NUCLEOTIDE SEQUENCE [LARGE SCALE GENOMIC DNA]</scope>
</reference>
<dbReference type="PANTHER" id="PTHR23403">
    <property type="entry name" value="TREHALASE"/>
    <property type="match status" value="1"/>
</dbReference>
<comment type="caution">
    <text evidence="6">The sequence shown here is derived from an EMBL/GenBank/DDBJ whole genome shotgun (WGS) entry which is preliminary data.</text>
</comment>
<evidence type="ECO:0000256" key="3">
    <source>
        <dbReference type="ARBA" id="ARBA00023295"/>
    </source>
</evidence>
<dbReference type="PANTHER" id="PTHR23403:SF1">
    <property type="entry name" value="TREHALASE"/>
    <property type="match status" value="1"/>
</dbReference>
<dbReference type="Pfam" id="PF01204">
    <property type="entry name" value="Trehalase"/>
    <property type="match status" value="1"/>
</dbReference>
<evidence type="ECO:0000313" key="7">
    <source>
        <dbReference type="Proteomes" id="UP001642406"/>
    </source>
</evidence>
<organism evidence="6 7">
    <name type="scientific">Sporothrix bragantina</name>
    <dbReference type="NCBI Taxonomy" id="671064"/>
    <lineage>
        <taxon>Eukaryota</taxon>
        <taxon>Fungi</taxon>
        <taxon>Dikarya</taxon>
        <taxon>Ascomycota</taxon>
        <taxon>Pezizomycotina</taxon>
        <taxon>Sordariomycetes</taxon>
        <taxon>Sordariomycetidae</taxon>
        <taxon>Ophiostomatales</taxon>
        <taxon>Ophiostomataceae</taxon>
        <taxon>Sporothrix</taxon>
    </lineage>
</organism>
<evidence type="ECO:0000256" key="1">
    <source>
        <dbReference type="ARBA" id="ARBA00005615"/>
    </source>
</evidence>
<dbReference type="InterPro" id="IPR012341">
    <property type="entry name" value="6hp_glycosidase-like_sf"/>
</dbReference>
<accession>A0ABP0CES0</accession>
<dbReference type="InterPro" id="IPR008928">
    <property type="entry name" value="6-hairpin_glycosidase_sf"/>
</dbReference>
<dbReference type="Proteomes" id="UP001642406">
    <property type="component" value="Unassembled WGS sequence"/>
</dbReference>